<dbReference type="GO" id="GO:0005811">
    <property type="term" value="C:lipid droplet"/>
    <property type="evidence" value="ECO:0007669"/>
    <property type="project" value="TreeGrafter"/>
</dbReference>
<sequence length="335" mass="36845">MAPQGTVLITGANGTLATALVENLLINHPEHPLLLGVRNTSDSDVHTKNLRRLSARHPSTSVHIEPLDLSSLASVRTFTTTVTSLISSGTIPPLAAIVCNAFSWSLNSGIQFTKDDYESTFQVCHLGHFLLVLRLLASMEKAGRVIIIGSEEHSDEKPSLISPYRPGIPDKVEELVKPAPEDAKTTFHRGFTRYATAKLCQTMFMYDLGRRLSQDPNLSGITVSVLDPGGMPASRCFVEHPTVVKLLMNYVFAPALHVLKYVTSRFRTPWDASTDVMDVTVGNLGKESGYYICKNKTDGSCASRDEILQGVLWRKSIEWTRLEKGETVLGSTFVE</sequence>
<feature type="domain" description="Ketoreductase (KR)" evidence="1">
    <location>
        <begin position="5"/>
        <end position="123"/>
    </location>
</feature>
<dbReference type="InterPro" id="IPR051593">
    <property type="entry name" value="Ergosterol_Biosynth_ERG27"/>
</dbReference>
<gene>
    <name evidence="2" type="ORF">L873DRAFT_1791292</name>
</gene>
<dbReference type="PANTHER" id="PTHR43647">
    <property type="entry name" value="DEHYDROGENASE"/>
    <property type="match status" value="1"/>
</dbReference>
<protein>
    <submittedName>
        <fullName evidence="2">NAD(P)-binding protein</fullName>
    </submittedName>
</protein>
<evidence type="ECO:0000259" key="1">
    <source>
        <dbReference type="Pfam" id="PF08659"/>
    </source>
</evidence>
<keyword evidence="3" id="KW-1185">Reference proteome</keyword>
<dbReference type="EMBL" id="ML120409">
    <property type="protein sequence ID" value="RPA97011.1"/>
    <property type="molecule type" value="Genomic_DNA"/>
</dbReference>
<dbReference type="SUPFAM" id="SSF51735">
    <property type="entry name" value="NAD(P)-binding Rossmann-fold domains"/>
    <property type="match status" value="1"/>
</dbReference>
<reference evidence="2 3" key="1">
    <citation type="journal article" date="2018" name="Nat. Ecol. Evol.">
        <title>Pezizomycetes genomes reveal the molecular basis of ectomycorrhizal truffle lifestyle.</title>
        <authorList>
            <person name="Murat C."/>
            <person name="Payen T."/>
            <person name="Noel B."/>
            <person name="Kuo A."/>
            <person name="Morin E."/>
            <person name="Chen J."/>
            <person name="Kohler A."/>
            <person name="Krizsan K."/>
            <person name="Balestrini R."/>
            <person name="Da Silva C."/>
            <person name="Montanini B."/>
            <person name="Hainaut M."/>
            <person name="Levati E."/>
            <person name="Barry K.W."/>
            <person name="Belfiori B."/>
            <person name="Cichocki N."/>
            <person name="Clum A."/>
            <person name="Dockter R.B."/>
            <person name="Fauchery L."/>
            <person name="Guy J."/>
            <person name="Iotti M."/>
            <person name="Le Tacon F."/>
            <person name="Lindquist E.A."/>
            <person name="Lipzen A."/>
            <person name="Malagnac F."/>
            <person name="Mello A."/>
            <person name="Molinier V."/>
            <person name="Miyauchi S."/>
            <person name="Poulain J."/>
            <person name="Riccioni C."/>
            <person name="Rubini A."/>
            <person name="Sitrit Y."/>
            <person name="Splivallo R."/>
            <person name="Traeger S."/>
            <person name="Wang M."/>
            <person name="Zifcakova L."/>
            <person name="Wipf D."/>
            <person name="Zambonelli A."/>
            <person name="Paolocci F."/>
            <person name="Nowrousian M."/>
            <person name="Ottonello S."/>
            <person name="Baldrian P."/>
            <person name="Spatafora J.W."/>
            <person name="Henrissat B."/>
            <person name="Nagy L.G."/>
            <person name="Aury J.M."/>
            <person name="Wincker P."/>
            <person name="Grigoriev I.V."/>
            <person name="Bonfante P."/>
            <person name="Martin F.M."/>
        </authorList>
    </citation>
    <scope>NUCLEOTIDE SEQUENCE [LARGE SCALE GENOMIC DNA]</scope>
    <source>
        <strain evidence="2 3">120613-1</strain>
    </source>
</reference>
<dbReference type="AlphaFoldDB" id="A0A3N4JJX7"/>
<dbReference type="Pfam" id="PF08659">
    <property type="entry name" value="KR"/>
    <property type="match status" value="1"/>
</dbReference>
<dbReference type="GO" id="GO:0005789">
    <property type="term" value="C:endoplasmic reticulum membrane"/>
    <property type="evidence" value="ECO:0007669"/>
    <property type="project" value="TreeGrafter"/>
</dbReference>
<dbReference type="OrthoDB" id="191139at2759"/>
<dbReference type="GO" id="GO:0005741">
    <property type="term" value="C:mitochondrial outer membrane"/>
    <property type="evidence" value="ECO:0007669"/>
    <property type="project" value="TreeGrafter"/>
</dbReference>
<name>A0A3N4JJX7_9PEZI</name>
<proteinExistence type="predicted"/>
<dbReference type="PANTHER" id="PTHR43647:SF4">
    <property type="entry name" value="KETOREDUCTASE (KR) DOMAIN-CONTAINING PROTEIN"/>
    <property type="match status" value="1"/>
</dbReference>
<dbReference type="Proteomes" id="UP000276215">
    <property type="component" value="Unassembled WGS sequence"/>
</dbReference>
<dbReference type="InterPro" id="IPR036291">
    <property type="entry name" value="NAD(P)-bd_dom_sf"/>
</dbReference>
<dbReference type="Gene3D" id="3.40.50.720">
    <property type="entry name" value="NAD(P)-binding Rossmann-like Domain"/>
    <property type="match status" value="1"/>
</dbReference>
<organism evidence="2 3">
    <name type="scientific">Choiromyces venosus 120613-1</name>
    <dbReference type="NCBI Taxonomy" id="1336337"/>
    <lineage>
        <taxon>Eukaryota</taxon>
        <taxon>Fungi</taxon>
        <taxon>Dikarya</taxon>
        <taxon>Ascomycota</taxon>
        <taxon>Pezizomycotina</taxon>
        <taxon>Pezizomycetes</taxon>
        <taxon>Pezizales</taxon>
        <taxon>Tuberaceae</taxon>
        <taxon>Choiromyces</taxon>
    </lineage>
</organism>
<evidence type="ECO:0000313" key="2">
    <source>
        <dbReference type="EMBL" id="RPA97011.1"/>
    </source>
</evidence>
<dbReference type="STRING" id="1336337.A0A3N4JJX7"/>
<dbReference type="InterPro" id="IPR013968">
    <property type="entry name" value="PKS_KR"/>
</dbReference>
<dbReference type="GO" id="GO:0000253">
    <property type="term" value="F:3-beta-hydroxysteroid 3-dehydrogenase (NADP+) activity"/>
    <property type="evidence" value="ECO:0007669"/>
    <property type="project" value="TreeGrafter"/>
</dbReference>
<accession>A0A3N4JJX7</accession>
<evidence type="ECO:0000313" key="3">
    <source>
        <dbReference type="Proteomes" id="UP000276215"/>
    </source>
</evidence>